<dbReference type="eggNOG" id="KOG0254">
    <property type="taxonomic scope" value="Eukaryota"/>
</dbReference>
<protein>
    <submittedName>
        <fullName evidence="9">Os05g0169700 protein</fullName>
    </submittedName>
</protein>
<proteinExistence type="inferred from homology"/>
<evidence type="ECO:0000256" key="7">
    <source>
        <dbReference type="SAM" id="MobiDB-lite"/>
    </source>
</evidence>
<keyword evidence="3" id="KW-0813">Transport</keyword>
<dbReference type="InterPro" id="IPR045262">
    <property type="entry name" value="STP/PLT_plant"/>
</dbReference>
<evidence type="ECO:0000256" key="2">
    <source>
        <dbReference type="ARBA" id="ARBA00010992"/>
    </source>
</evidence>
<keyword evidence="4 8" id="KW-0812">Transmembrane</keyword>
<dbReference type="InterPro" id="IPR036259">
    <property type="entry name" value="MFS_trans_sf"/>
</dbReference>
<evidence type="ECO:0000256" key="6">
    <source>
        <dbReference type="ARBA" id="ARBA00023136"/>
    </source>
</evidence>
<keyword evidence="6 8" id="KW-0472">Membrane</keyword>
<dbReference type="Proteomes" id="UP000059680">
    <property type="component" value="Chromosome 5"/>
</dbReference>
<dbReference type="Gene3D" id="1.20.1250.20">
    <property type="entry name" value="MFS general substrate transporter like domains"/>
    <property type="match status" value="1"/>
</dbReference>
<feature type="compositionally biased region" description="Basic residues" evidence="7">
    <location>
        <begin position="211"/>
        <end position="226"/>
    </location>
</feature>
<evidence type="ECO:0000313" key="9">
    <source>
        <dbReference type="EMBL" id="BAS92471.1"/>
    </source>
</evidence>
<dbReference type="InterPro" id="IPR005828">
    <property type="entry name" value="MFS_sugar_transport-like"/>
</dbReference>
<dbReference type="SUPFAM" id="SSF103473">
    <property type="entry name" value="MFS general substrate transporter"/>
    <property type="match status" value="1"/>
</dbReference>
<comment type="subcellular location">
    <subcellularLocation>
        <location evidence="1">Membrane</location>
    </subcellularLocation>
</comment>
<keyword evidence="10" id="KW-1185">Reference proteome</keyword>
<feature type="transmembrane region" description="Helical" evidence="8">
    <location>
        <begin position="118"/>
        <end position="150"/>
    </location>
</feature>
<dbReference type="GO" id="GO:0016020">
    <property type="term" value="C:membrane"/>
    <property type="evidence" value="ECO:0007669"/>
    <property type="project" value="UniProtKB-SubCell"/>
</dbReference>
<feature type="region of interest" description="Disordered" evidence="7">
    <location>
        <begin position="415"/>
        <end position="449"/>
    </location>
</feature>
<dbReference type="InParanoid" id="A0A0P0WIF1"/>
<feature type="region of interest" description="Disordered" evidence="7">
    <location>
        <begin position="211"/>
        <end position="234"/>
    </location>
</feature>
<reference evidence="10" key="1">
    <citation type="journal article" date="2005" name="Nature">
        <title>The map-based sequence of the rice genome.</title>
        <authorList>
            <consortium name="International rice genome sequencing project (IRGSP)"/>
            <person name="Matsumoto T."/>
            <person name="Wu J."/>
            <person name="Kanamori H."/>
            <person name="Katayose Y."/>
            <person name="Fujisawa M."/>
            <person name="Namiki N."/>
            <person name="Mizuno H."/>
            <person name="Yamamoto K."/>
            <person name="Antonio B.A."/>
            <person name="Baba T."/>
            <person name="Sakata K."/>
            <person name="Nagamura Y."/>
            <person name="Aoki H."/>
            <person name="Arikawa K."/>
            <person name="Arita K."/>
            <person name="Bito T."/>
            <person name="Chiden Y."/>
            <person name="Fujitsuka N."/>
            <person name="Fukunaka R."/>
            <person name="Hamada M."/>
            <person name="Harada C."/>
            <person name="Hayashi A."/>
            <person name="Hijishita S."/>
            <person name="Honda M."/>
            <person name="Hosokawa S."/>
            <person name="Ichikawa Y."/>
            <person name="Idonuma A."/>
            <person name="Iijima M."/>
            <person name="Ikeda M."/>
            <person name="Ikeno M."/>
            <person name="Ito K."/>
            <person name="Ito S."/>
            <person name="Ito T."/>
            <person name="Ito Y."/>
            <person name="Ito Y."/>
            <person name="Iwabuchi A."/>
            <person name="Kamiya K."/>
            <person name="Karasawa W."/>
            <person name="Kurita K."/>
            <person name="Katagiri S."/>
            <person name="Kikuta A."/>
            <person name="Kobayashi H."/>
            <person name="Kobayashi N."/>
            <person name="Machita K."/>
            <person name="Maehara T."/>
            <person name="Masukawa M."/>
            <person name="Mizubayashi T."/>
            <person name="Mukai Y."/>
            <person name="Nagasaki H."/>
            <person name="Nagata Y."/>
            <person name="Naito S."/>
            <person name="Nakashima M."/>
            <person name="Nakama Y."/>
            <person name="Nakamichi Y."/>
            <person name="Nakamura M."/>
            <person name="Meguro A."/>
            <person name="Negishi M."/>
            <person name="Ohta I."/>
            <person name="Ohta T."/>
            <person name="Okamoto M."/>
            <person name="Ono N."/>
            <person name="Saji S."/>
            <person name="Sakaguchi M."/>
            <person name="Sakai K."/>
            <person name="Shibata M."/>
            <person name="Shimokawa T."/>
            <person name="Song J."/>
            <person name="Takazaki Y."/>
            <person name="Terasawa K."/>
            <person name="Tsugane M."/>
            <person name="Tsuji K."/>
            <person name="Ueda S."/>
            <person name="Waki K."/>
            <person name="Yamagata H."/>
            <person name="Yamamoto M."/>
            <person name="Yamamoto S."/>
            <person name="Yamane H."/>
            <person name="Yoshiki S."/>
            <person name="Yoshihara R."/>
            <person name="Yukawa K."/>
            <person name="Zhong H."/>
            <person name="Yano M."/>
            <person name="Yuan Q."/>
            <person name="Ouyang S."/>
            <person name="Liu J."/>
            <person name="Jones K.M."/>
            <person name="Gansberger K."/>
            <person name="Moffat K."/>
            <person name="Hill J."/>
            <person name="Bera J."/>
            <person name="Fadrosh D."/>
            <person name="Jin S."/>
            <person name="Johri S."/>
            <person name="Kim M."/>
            <person name="Overton L."/>
            <person name="Reardon M."/>
            <person name="Tsitrin T."/>
            <person name="Vuong H."/>
            <person name="Weaver B."/>
            <person name="Ciecko A."/>
            <person name="Tallon L."/>
            <person name="Jackson J."/>
            <person name="Pai G."/>
            <person name="Aken S.V."/>
            <person name="Utterback T."/>
            <person name="Reidmuller S."/>
            <person name="Feldblyum T."/>
            <person name="Hsiao J."/>
            <person name="Zismann V."/>
            <person name="Iobst S."/>
            <person name="de Vazeille A.R."/>
            <person name="Buell C.R."/>
            <person name="Ying K."/>
            <person name="Li Y."/>
            <person name="Lu T."/>
            <person name="Huang Y."/>
            <person name="Zhao Q."/>
            <person name="Feng Q."/>
            <person name="Zhang L."/>
            <person name="Zhu J."/>
            <person name="Weng Q."/>
            <person name="Mu J."/>
            <person name="Lu Y."/>
            <person name="Fan D."/>
            <person name="Liu Y."/>
            <person name="Guan J."/>
            <person name="Zhang Y."/>
            <person name="Yu S."/>
            <person name="Liu X."/>
            <person name="Zhang Y."/>
            <person name="Hong G."/>
            <person name="Han B."/>
            <person name="Choisne N."/>
            <person name="Demange N."/>
            <person name="Orjeda G."/>
            <person name="Samain S."/>
            <person name="Cattolico L."/>
            <person name="Pelletier E."/>
            <person name="Couloux A."/>
            <person name="Segurens B."/>
            <person name="Wincker P."/>
            <person name="D'Hont A."/>
            <person name="Scarpelli C."/>
            <person name="Weissenbach J."/>
            <person name="Salanoubat M."/>
            <person name="Quetier F."/>
            <person name="Yu Y."/>
            <person name="Kim H.R."/>
            <person name="Rambo T."/>
            <person name="Currie J."/>
            <person name="Collura K."/>
            <person name="Luo M."/>
            <person name="Yang T."/>
            <person name="Ammiraju J.S.S."/>
            <person name="Engler F."/>
            <person name="Soderlund C."/>
            <person name="Wing R.A."/>
            <person name="Palmer L.E."/>
            <person name="de la Bastide M."/>
            <person name="Spiegel L."/>
            <person name="Nascimento L."/>
            <person name="Zutavern T."/>
            <person name="O'Shaughnessy A."/>
            <person name="Dike S."/>
            <person name="Dedhia N."/>
            <person name="Preston R."/>
            <person name="Balija V."/>
            <person name="McCombie W.R."/>
            <person name="Chow T."/>
            <person name="Chen H."/>
            <person name="Chung M."/>
            <person name="Chen C."/>
            <person name="Shaw J."/>
            <person name="Wu H."/>
            <person name="Hsiao K."/>
            <person name="Chao Y."/>
            <person name="Chu M."/>
            <person name="Cheng C."/>
            <person name="Hour A."/>
            <person name="Lee P."/>
            <person name="Lin S."/>
            <person name="Lin Y."/>
            <person name="Liou J."/>
            <person name="Liu S."/>
            <person name="Hsing Y."/>
            <person name="Raghuvanshi S."/>
            <person name="Mohanty A."/>
            <person name="Bharti A.K."/>
            <person name="Gaur A."/>
            <person name="Gupta V."/>
            <person name="Kumar D."/>
            <person name="Ravi V."/>
            <person name="Vij S."/>
            <person name="Kapur A."/>
            <person name="Khurana P."/>
            <person name="Khurana P."/>
            <person name="Khurana J.P."/>
            <person name="Tyagi A.K."/>
            <person name="Gaikwad K."/>
            <person name="Singh A."/>
            <person name="Dalal V."/>
            <person name="Srivastava S."/>
            <person name="Dixit A."/>
            <person name="Pal A.K."/>
            <person name="Ghazi I.A."/>
            <person name="Yadav M."/>
            <person name="Pandit A."/>
            <person name="Bhargava A."/>
            <person name="Sureshbabu K."/>
            <person name="Batra K."/>
            <person name="Sharma T.R."/>
            <person name="Mohapatra T."/>
            <person name="Singh N.K."/>
            <person name="Messing J."/>
            <person name="Nelson A.B."/>
            <person name="Fuks G."/>
            <person name="Kavchok S."/>
            <person name="Keizer G."/>
            <person name="Linton E."/>
            <person name="Llaca V."/>
            <person name="Song R."/>
            <person name="Tanyolac B."/>
            <person name="Young S."/>
            <person name="Ho-Il K."/>
            <person name="Hahn J.H."/>
            <person name="Sangsakoo G."/>
            <person name="Vanavichit A."/>
            <person name="de Mattos Luiz.A.T."/>
            <person name="Zimmer P.D."/>
            <person name="Malone G."/>
            <person name="Dellagostin O."/>
            <person name="de Oliveira A.C."/>
            <person name="Bevan M."/>
            <person name="Bancroft I."/>
            <person name="Minx P."/>
            <person name="Cordum H."/>
            <person name="Wilson R."/>
            <person name="Cheng Z."/>
            <person name="Jin W."/>
            <person name="Jiang J."/>
            <person name="Leong S.A."/>
            <person name="Iwama H."/>
            <person name="Gojobori T."/>
            <person name="Itoh T."/>
            <person name="Niimura Y."/>
            <person name="Fujii Y."/>
            <person name="Habara T."/>
            <person name="Sakai H."/>
            <person name="Sato Y."/>
            <person name="Wilson G."/>
            <person name="Kumar K."/>
            <person name="McCouch S."/>
            <person name="Juretic N."/>
            <person name="Hoen D."/>
            <person name="Wright S."/>
            <person name="Bruskiewich R."/>
            <person name="Bureau T."/>
            <person name="Miyao A."/>
            <person name="Hirochika H."/>
            <person name="Nishikawa T."/>
            <person name="Kadowaki K."/>
            <person name="Sugiura M."/>
            <person name="Burr B."/>
            <person name="Sasaki T."/>
        </authorList>
    </citation>
    <scope>NUCLEOTIDE SEQUENCE [LARGE SCALE GENOMIC DNA]</scope>
    <source>
        <strain evidence="10">cv. Nipponbare</strain>
    </source>
</reference>
<dbReference type="EMBL" id="AP014961">
    <property type="protein sequence ID" value="BAS92471.1"/>
    <property type="molecule type" value="Genomic_DNA"/>
</dbReference>
<dbReference type="AlphaFoldDB" id="A0A0P0WIF1"/>
<organism evidence="9 10">
    <name type="scientific">Oryza sativa subsp. japonica</name>
    <name type="common">Rice</name>
    <dbReference type="NCBI Taxonomy" id="39947"/>
    <lineage>
        <taxon>Eukaryota</taxon>
        <taxon>Viridiplantae</taxon>
        <taxon>Streptophyta</taxon>
        <taxon>Embryophyta</taxon>
        <taxon>Tracheophyta</taxon>
        <taxon>Spermatophyta</taxon>
        <taxon>Magnoliopsida</taxon>
        <taxon>Liliopsida</taxon>
        <taxon>Poales</taxon>
        <taxon>Poaceae</taxon>
        <taxon>BOP clade</taxon>
        <taxon>Oryzoideae</taxon>
        <taxon>Oryzeae</taxon>
        <taxon>Oryzinae</taxon>
        <taxon>Oryza</taxon>
        <taxon>Oryza sativa</taxon>
    </lineage>
</organism>
<dbReference type="PANTHER" id="PTHR23500">
    <property type="entry name" value="SOLUTE CARRIER FAMILY 2, FACILITATED GLUCOSE TRANSPORTER"/>
    <property type="match status" value="1"/>
</dbReference>
<reference evidence="9 10" key="2">
    <citation type="journal article" date="2013" name="Plant Cell Physiol.">
        <title>Rice Annotation Project Database (RAP-DB): an integrative and interactive database for rice genomics.</title>
        <authorList>
            <person name="Sakai H."/>
            <person name="Lee S.S."/>
            <person name="Tanaka T."/>
            <person name="Numa H."/>
            <person name="Kim J."/>
            <person name="Kawahara Y."/>
            <person name="Wakimoto H."/>
            <person name="Yang C.C."/>
            <person name="Iwamoto M."/>
            <person name="Abe T."/>
            <person name="Yamada Y."/>
            <person name="Muto A."/>
            <person name="Inokuchi H."/>
            <person name="Ikemura T."/>
            <person name="Matsumoto T."/>
            <person name="Sasaki T."/>
            <person name="Itoh T."/>
        </authorList>
    </citation>
    <scope>NUCLEOTIDE SEQUENCE [LARGE SCALE GENOMIC DNA]</scope>
    <source>
        <strain evidence="10">cv. Nipponbare</strain>
    </source>
</reference>
<dbReference type="Pfam" id="PF00083">
    <property type="entry name" value="Sugar_tr"/>
    <property type="match status" value="1"/>
</dbReference>
<dbReference type="PaxDb" id="39947-A0A0P0WIF1"/>
<sequence length="463" mass="51297">MAAGFVDDEGRRREGHGVRGTVLRHGGDGRRHLRLRHQHRGRRVVHGVVPKGLITGSAPADGGRRRWRAPRQQLLQVRQLAADALHLVALHLRPAHLRAPPSWVTASRGRRASMILGGFAYIAGVAASGTAVNVSIAILGRAFLGVGLGFTTESMPLCMAEMAPARYWGAFSNGIQFSLCFGALAATTVNFAVEKIRGGWGWRALAGAGRRPRRRRAGRDHRRERHRGAGRERPVAVLSTRSHGGGIWRPRRRRQWRRRRWEALLLPRRRLQPDDVAVADAREHADLAGERLDGRLVARPELLDGDGDARRRHARAVHLAGPPVADHVRRREAACHVGHADLQLLVQRHVPRRRHLAVLVLAAAGAAAAAVPPEEDERRGREEDDEGREQHRHRDAGGAARLHLALAGVAGAPREAQRRVALDVARRQSREERRLRQPAGEAVERDVERHEVLERGQRLEVAG</sequence>
<dbReference type="SMR" id="A0A0P0WIF1"/>
<evidence type="ECO:0000256" key="8">
    <source>
        <dbReference type="SAM" id="Phobius"/>
    </source>
</evidence>
<name>A0A0P0WIF1_ORYSJ</name>
<evidence type="ECO:0000256" key="5">
    <source>
        <dbReference type="ARBA" id="ARBA00022989"/>
    </source>
</evidence>
<gene>
    <name evidence="9" type="ordered locus">Os05g0169700</name>
    <name evidence="9" type="ORF">OSNPB_050169700</name>
</gene>
<evidence type="ECO:0000256" key="3">
    <source>
        <dbReference type="ARBA" id="ARBA00022448"/>
    </source>
</evidence>
<reference evidence="9 10" key="3">
    <citation type="journal article" date="2013" name="Rice">
        <title>Improvement of the Oryza sativa Nipponbare reference genome using next generation sequence and optical map data.</title>
        <authorList>
            <person name="Kawahara Y."/>
            <person name="de la Bastide M."/>
            <person name="Hamilton J.P."/>
            <person name="Kanamori H."/>
            <person name="McCombie W.R."/>
            <person name="Ouyang S."/>
            <person name="Schwartz D.C."/>
            <person name="Tanaka T."/>
            <person name="Wu J."/>
            <person name="Zhou S."/>
            <person name="Childs K.L."/>
            <person name="Davidson R.M."/>
            <person name="Lin H."/>
            <person name="Quesada-Ocampo L."/>
            <person name="Vaillancourt B."/>
            <person name="Sakai H."/>
            <person name="Lee S.S."/>
            <person name="Kim J."/>
            <person name="Numa H."/>
            <person name="Itoh T."/>
            <person name="Buell C.R."/>
            <person name="Matsumoto T."/>
        </authorList>
    </citation>
    <scope>NUCLEOTIDE SEQUENCE [LARGE SCALE GENOMIC DNA]</scope>
    <source>
        <strain evidence="10">cv. Nipponbare</strain>
    </source>
</reference>
<keyword evidence="5 8" id="KW-1133">Transmembrane helix</keyword>
<feature type="region of interest" description="Disordered" evidence="7">
    <location>
        <begin position="1"/>
        <end position="26"/>
    </location>
</feature>
<dbReference type="Gramene" id="Os05t0169700-00">
    <property type="protein sequence ID" value="Os05t0169700-00"/>
    <property type="gene ID" value="Os05g0169700"/>
</dbReference>
<dbReference type="PANTHER" id="PTHR23500:SF127">
    <property type="entry name" value="OS05G0169700 PROTEIN"/>
    <property type="match status" value="1"/>
</dbReference>
<accession>A0A0P0WIF1</accession>
<evidence type="ECO:0000256" key="4">
    <source>
        <dbReference type="ARBA" id="ARBA00022692"/>
    </source>
</evidence>
<comment type="similarity">
    <text evidence="2">Belongs to the major facilitator superfamily. Sugar transporter (TC 2.A.1.1) family.</text>
</comment>
<evidence type="ECO:0000256" key="1">
    <source>
        <dbReference type="ARBA" id="ARBA00004370"/>
    </source>
</evidence>
<feature type="region of interest" description="Disordered" evidence="7">
    <location>
        <begin position="367"/>
        <end position="399"/>
    </location>
</feature>
<feature type="compositionally biased region" description="Basic and acidic residues" evidence="7">
    <location>
        <begin position="8"/>
        <end position="17"/>
    </location>
</feature>
<dbReference type="GO" id="GO:0015144">
    <property type="term" value="F:carbohydrate transmembrane transporter activity"/>
    <property type="evidence" value="ECO:0007669"/>
    <property type="project" value="InterPro"/>
</dbReference>
<evidence type="ECO:0000313" key="10">
    <source>
        <dbReference type="Proteomes" id="UP000059680"/>
    </source>
</evidence>
<feature type="compositionally biased region" description="Basic and acidic residues" evidence="7">
    <location>
        <begin position="415"/>
        <end position="435"/>
    </location>
</feature>
<dbReference type="STRING" id="39947.A0A0P0WIF1"/>